<keyword evidence="4" id="KW-0597">Phosphoprotein</keyword>
<evidence type="ECO:0000313" key="11">
    <source>
        <dbReference type="RefSeq" id="XP_055870611.1"/>
    </source>
</evidence>
<feature type="compositionally biased region" description="Basic and acidic residues" evidence="8">
    <location>
        <begin position="251"/>
        <end position="262"/>
    </location>
</feature>
<dbReference type="GO" id="GO:0005737">
    <property type="term" value="C:cytoplasm"/>
    <property type="evidence" value="ECO:0007669"/>
    <property type="project" value="TreeGrafter"/>
</dbReference>
<dbReference type="Gene3D" id="1.20.5.1700">
    <property type="match status" value="1"/>
</dbReference>
<comment type="similarity">
    <text evidence="2">Belongs to the TACC family.</text>
</comment>
<evidence type="ECO:0000256" key="2">
    <source>
        <dbReference type="ARBA" id="ARBA00009423"/>
    </source>
</evidence>
<protein>
    <submittedName>
        <fullName evidence="11 12">Transforming acidic coiled-coil-containing protein 1-like isoform X1</fullName>
    </submittedName>
</protein>
<evidence type="ECO:0000256" key="5">
    <source>
        <dbReference type="ARBA" id="ARBA00023054"/>
    </source>
</evidence>
<gene>
    <name evidence="11 12 13 14" type="primary">LOC106072602</name>
</gene>
<evidence type="ECO:0000259" key="9">
    <source>
        <dbReference type="Pfam" id="PF05010"/>
    </source>
</evidence>
<organism evidence="10 13">
    <name type="scientific">Biomphalaria glabrata</name>
    <name type="common">Bloodfluke planorb</name>
    <name type="synonym">Freshwater snail</name>
    <dbReference type="NCBI Taxonomy" id="6526"/>
    <lineage>
        <taxon>Eukaryota</taxon>
        <taxon>Metazoa</taxon>
        <taxon>Spiralia</taxon>
        <taxon>Lophotrochozoa</taxon>
        <taxon>Mollusca</taxon>
        <taxon>Gastropoda</taxon>
        <taxon>Heterobranchia</taxon>
        <taxon>Euthyneura</taxon>
        <taxon>Panpulmonata</taxon>
        <taxon>Hygrophila</taxon>
        <taxon>Lymnaeoidea</taxon>
        <taxon>Planorbidae</taxon>
        <taxon>Biomphalaria</taxon>
    </lineage>
</organism>
<dbReference type="GO" id="GO:0007097">
    <property type="term" value="P:nuclear migration"/>
    <property type="evidence" value="ECO:0007669"/>
    <property type="project" value="TreeGrafter"/>
</dbReference>
<evidence type="ECO:0000256" key="7">
    <source>
        <dbReference type="SAM" id="Coils"/>
    </source>
</evidence>
<dbReference type="RefSeq" id="XP_055870625.1">
    <property type="nucleotide sequence ID" value="XM_056014650.1"/>
</dbReference>
<dbReference type="PANTHER" id="PTHR13924">
    <property type="entry name" value="TRANSFORMING ACIDIC COILED-COIL CONTAINING PROTEIN 1/2"/>
    <property type="match status" value="1"/>
</dbReference>
<dbReference type="Pfam" id="PF05010">
    <property type="entry name" value="TACC_C"/>
    <property type="match status" value="1"/>
</dbReference>
<dbReference type="InterPro" id="IPR039915">
    <property type="entry name" value="TACC"/>
</dbReference>
<feature type="compositionally biased region" description="Polar residues" evidence="8">
    <location>
        <begin position="106"/>
        <end position="117"/>
    </location>
</feature>
<feature type="coiled-coil region" evidence="7">
    <location>
        <begin position="444"/>
        <end position="609"/>
    </location>
</feature>
<evidence type="ECO:0000256" key="6">
    <source>
        <dbReference type="ARBA" id="ARBA00023212"/>
    </source>
</evidence>
<keyword evidence="3" id="KW-0963">Cytoplasm</keyword>
<dbReference type="FunFam" id="1.20.5.1700:FF:000001">
    <property type="entry name" value="Transforming acidic coiled-coil-containing protein 1 isoform 2"/>
    <property type="match status" value="1"/>
</dbReference>
<feature type="region of interest" description="Disordered" evidence="8">
    <location>
        <begin position="251"/>
        <end position="374"/>
    </location>
</feature>
<dbReference type="PANTHER" id="PTHR13924:SF10">
    <property type="entry name" value="TRANSFORMING ACIDIC COILED-COIL PROTEIN, ISOFORM K"/>
    <property type="match status" value="1"/>
</dbReference>
<evidence type="ECO:0000313" key="13">
    <source>
        <dbReference type="RefSeq" id="XP_055870625.1"/>
    </source>
</evidence>
<feature type="compositionally biased region" description="Low complexity" evidence="8">
    <location>
        <begin position="176"/>
        <end position="187"/>
    </location>
</feature>
<dbReference type="GO" id="GO:0007052">
    <property type="term" value="P:mitotic spindle organization"/>
    <property type="evidence" value="ECO:0007669"/>
    <property type="project" value="InterPro"/>
</dbReference>
<feature type="compositionally biased region" description="Basic residues" evidence="8">
    <location>
        <begin position="129"/>
        <end position="147"/>
    </location>
</feature>
<feature type="domain" description="Transforming acidic coiled-coil-containing protein C-terminal" evidence="9">
    <location>
        <begin position="425"/>
        <end position="607"/>
    </location>
</feature>
<evidence type="ECO:0000313" key="14">
    <source>
        <dbReference type="RefSeq" id="XP_055870633.1"/>
    </source>
</evidence>
<comment type="subcellular location">
    <subcellularLocation>
        <location evidence="1">Cytoplasm</location>
        <location evidence="1">Cytoskeleton</location>
    </subcellularLocation>
</comment>
<dbReference type="GO" id="GO:0005856">
    <property type="term" value="C:cytoskeleton"/>
    <property type="evidence" value="ECO:0007669"/>
    <property type="project" value="UniProtKB-SubCell"/>
</dbReference>
<proteinExistence type="inferred from homology"/>
<evidence type="ECO:0000256" key="8">
    <source>
        <dbReference type="SAM" id="MobiDB-lite"/>
    </source>
</evidence>
<sequence length="612" mass="68615">MSEENKDSVPSSPPLQKKGSYDIDFDALDDSVNPFAPKVKLGSSPPIRAGNLMIDENVDPFKPKKKLVNSPPRSPITAPESFSSLGTDLDRSVALSENGRSEDTDGGNNHLDSSVNIKESHSGSESIPKPKKVIKKPKMQSKLKPPKSIKSPQIVSDEIQVSDSSFEVENKPLAESSPMPSKISPKKYQSELSNDIETTYHKNLTQETNLGTEHHFDEHDNLDGELANEGFAPLGEVFDNDLASSNSAFQKEESVFKRRDEASFSDSFSSEKPSRPSPSHTPKVLKQREDDAVLNTPPQVKKVEDSYLTPESPQKDISRGSDKNESSSEDSQFYDAFDYPPAPSTKSKLGQKNSSGMERGSSSQDEGGNNKDAVVQLVQNRPNFSLRKVLRYSQSDWKKMKQELELNFQASLLNKEREWSLMLGERDKKISSLEDANAKLKHTNDEMRMIVADFEKTISQLQAEKDKTKTDSKKMIQSLESERDQAVEDLQSVESAFSDLHRRYEKSKSIIEGFKRNEEQLKQCVEDLQGKLKKAEGKLQAIRSQAEEKLDKANEDIEKIKKSTKQDIIRLEAALKKAELRTSNLEESLQRKEKENQELTAICDELISKVGS</sequence>
<keyword evidence="5 7" id="KW-0175">Coiled coil</keyword>
<evidence type="ECO:0000256" key="1">
    <source>
        <dbReference type="ARBA" id="ARBA00004245"/>
    </source>
</evidence>
<feature type="region of interest" description="Disordered" evidence="8">
    <location>
        <begin position="204"/>
        <end position="228"/>
    </location>
</feature>
<feature type="compositionally biased region" description="Polar residues" evidence="8">
    <location>
        <begin position="344"/>
        <end position="367"/>
    </location>
</feature>
<dbReference type="RefSeq" id="XP_055870611.1">
    <property type="nucleotide sequence ID" value="XM_056014636.1"/>
</dbReference>
<evidence type="ECO:0000256" key="4">
    <source>
        <dbReference type="ARBA" id="ARBA00022553"/>
    </source>
</evidence>
<evidence type="ECO:0000256" key="3">
    <source>
        <dbReference type="ARBA" id="ARBA00022490"/>
    </source>
</evidence>
<keyword evidence="10" id="KW-1185">Reference proteome</keyword>
<feature type="region of interest" description="Disordered" evidence="8">
    <location>
        <begin position="1"/>
        <end position="190"/>
    </location>
</feature>
<feature type="compositionally biased region" description="Basic and acidic residues" evidence="8">
    <location>
        <begin position="313"/>
        <end position="326"/>
    </location>
</feature>
<reference evidence="11 12" key="1">
    <citation type="submission" date="2025-04" db="UniProtKB">
        <authorList>
            <consortium name="RefSeq"/>
        </authorList>
    </citation>
    <scope>IDENTIFICATION</scope>
</reference>
<evidence type="ECO:0000313" key="10">
    <source>
        <dbReference type="Proteomes" id="UP001165740"/>
    </source>
</evidence>
<dbReference type="Proteomes" id="UP001165740">
    <property type="component" value="Chromosome 1"/>
</dbReference>
<dbReference type="InterPro" id="IPR007707">
    <property type="entry name" value="TACC_C"/>
</dbReference>
<keyword evidence="6" id="KW-0206">Cytoskeleton</keyword>
<feature type="compositionally biased region" description="Basic and acidic residues" evidence="8">
    <location>
        <begin position="212"/>
        <end position="222"/>
    </location>
</feature>
<dbReference type="RefSeq" id="XP_055870633.1">
    <property type="nucleotide sequence ID" value="XM_056014658.1"/>
</dbReference>
<dbReference type="OrthoDB" id="10255048at2759"/>
<evidence type="ECO:0000313" key="12">
    <source>
        <dbReference type="RefSeq" id="XP_055870619.1"/>
    </source>
</evidence>
<dbReference type="RefSeq" id="XP_055870619.1">
    <property type="nucleotide sequence ID" value="XM_056014644.1"/>
</dbReference>
<name>A0A9W2Z6E4_BIOGL</name>
<dbReference type="GeneID" id="106072602"/>
<dbReference type="AlphaFoldDB" id="A0A9W2Z6E4"/>
<accession>A0A9W2Z6E4</accession>